<evidence type="ECO:0000259" key="1">
    <source>
        <dbReference type="Pfam" id="PF01052"/>
    </source>
</evidence>
<feature type="domain" description="Flagellar motor switch protein FliN-like C-terminal" evidence="1">
    <location>
        <begin position="2"/>
        <end position="66"/>
    </location>
</feature>
<dbReference type="EMBL" id="LOMY01000085">
    <property type="protein sequence ID" value="OCQ52586.1"/>
    <property type="molecule type" value="Genomic_DNA"/>
</dbReference>
<dbReference type="InterPro" id="IPR001543">
    <property type="entry name" value="FliN-like_C"/>
</dbReference>
<dbReference type="RefSeq" id="WP_036772839.1">
    <property type="nucleotide sequence ID" value="NZ_CAWMQZ010000085.1"/>
</dbReference>
<dbReference type="Gene3D" id="2.30.330.10">
    <property type="entry name" value="SpoA-like"/>
    <property type="match status" value="1"/>
</dbReference>
<dbReference type="AlphaFoldDB" id="A0A1C0U3X3"/>
<dbReference type="SUPFAM" id="SSF101801">
    <property type="entry name" value="Surface presentation of antigens (SPOA)"/>
    <property type="match status" value="1"/>
</dbReference>
<proteinExistence type="predicted"/>
<dbReference type="InterPro" id="IPR036429">
    <property type="entry name" value="SpoA-like_sf"/>
</dbReference>
<dbReference type="Pfam" id="PF01052">
    <property type="entry name" value="FliMN_C"/>
    <property type="match status" value="1"/>
</dbReference>
<evidence type="ECO:0000313" key="2">
    <source>
        <dbReference type="EMBL" id="OCQ52586.1"/>
    </source>
</evidence>
<evidence type="ECO:0000313" key="3">
    <source>
        <dbReference type="Proteomes" id="UP000093476"/>
    </source>
</evidence>
<dbReference type="Proteomes" id="UP000093476">
    <property type="component" value="Unassembled WGS sequence"/>
</dbReference>
<protein>
    <submittedName>
        <fullName evidence="2">Surface presentation of antigens (SPOA)</fullName>
    </submittedName>
</protein>
<comment type="caution">
    <text evidence="2">The sequence shown here is derived from an EMBL/GenBank/DDBJ whole genome shotgun (WGS) entry which is preliminary data.</text>
</comment>
<dbReference type="STRING" id="286156.Ppb6_02322"/>
<sequence>MRVKLDVVVANCSMTLDELIHLQKGQVKSLTNFVQSEVILKSGNEVIATGILVKVDEQFCVAIDQVNQMAE</sequence>
<keyword evidence="3" id="KW-1185">Reference proteome</keyword>
<accession>A0A1C0U3X3</accession>
<dbReference type="PATRIC" id="fig|286156.4.peg.2626"/>
<gene>
    <name evidence="2" type="ORF">Ppb6_02322</name>
</gene>
<organism evidence="2 3">
    <name type="scientific">Photorhabdus australis subsp. thailandensis</name>
    <dbReference type="NCBI Taxonomy" id="2805096"/>
    <lineage>
        <taxon>Bacteria</taxon>
        <taxon>Pseudomonadati</taxon>
        <taxon>Pseudomonadota</taxon>
        <taxon>Gammaproteobacteria</taxon>
        <taxon>Enterobacterales</taxon>
        <taxon>Morganellaceae</taxon>
        <taxon>Photorhabdus</taxon>
    </lineage>
</organism>
<name>A0A1C0U3X3_9GAMM</name>
<reference evidence="2 3" key="1">
    <citation type="submission" date="2015-12" db="EMBL/GenBank/DDBJ databases">
        <title>Genome comparisons provide insights into the role of secondary metabolites in the pathogenic phase of the Photorhabdus life cycle.</title>
        <authorList>
            <person name="Tobias N.J."/>
            <person name="Mishra B."/>
            <person name="Gupta D.K."/>
            <person name="Thines M."/>
            <person name="Stinear T.P."/>
            <person name="Bode H.B."/>
        </authorList>
    </citation>
    <scope>NUCLEOTIDE SEQUENCE [LARGE SCALE GENOMIC DNA]</scope>
    <source>
        <strain evidence="2 3">PB68.1</strain>
    </source>
</reference>